<keyword evidence="2" id="KW-1133">Transmembrane helix</keyword>
<feature type="transmembrane region" description="Helical" evidence="2">
    <location>
        <begin position="7"/>
        <end position="27"/>
    </location>
</feature>
<dbReference type="EMBL" id="JAZKKV010000001">
    <property type="protein sequence ID" value="MEE9652806.1"/>
    <property type="molecule type" value="Genomic_DNA"/>
</dbReference>
<feature type="region of interest" description="Disordered" evidence="1">
    <location>
        <begin position="284"/>
        <end position="307"/>
    </location>
</feature>
<evidence type="ECO:0000256" key="2">
    <source>
        <dbReference type="SAM" id="Phobius"/>
    </source>
</evidence>
<organism evidence="3 4">
    <name type="scientific">Kluyvera ascorbata</name>
    <dbReference type="NCBI Taxonomy" id="51288"/>
    <lineage>
        <taxon>Bacteria</taxon>
        <taxon>Pseudomonadati</taxon>
        <taxon>Pseudomonadota</taxon>
        <taxon>Gammaproteobacteria</taxon>
        <taxon>Enterobacterales</taxon>
        <taxon>Enterobacteriaceae</taxon>
        <taxon>Kluyvera</taxon>
    </lineage>
</organism>
<proteinExistence type="predicted"/>
<accession>A0AB35X317</accession>
<keyword evidence="2" id="KW-0472">Membrane</keyword>
<sequence>MSKKYVLIINIAMVIIGILGLSFYFLMENKATVKPQQLQQIQKIEAPSAPTENITVAVAQKDLTKGMRLTGGDFKLVTLNISEGSDEKNSLSIVDSIDSWMINSDIAAGAYIPKAALVEPGSDEYITMSATPGSIVYGFSIKNSDSYLFTNAHAGGGLDIYLSYNLRTTVGNSGDTRTTPTINTDNDINSRHFKLLMKDKKILAITSTNMKNVGQSNPLKNEGYVLVELTPAEVRILKGLDGARLYIFPTTANLTDIDLTHSVLVGDEGQWPIDNRDILSTETYSGGDNSIREYRGPGTASTKVQNE</sequence>
<evidence type="ECO:0000256" key="1">
    <source>
        <dbReference type="SAM" id="MobiDB-lite"/>
    </source>
</evidence>
<keyword evidence="2" id="KW-0812">Transmembrane</keyword>
<dbReference type="Proteomes" id="UP001331691">
    <property type="component" value="Unassembled WGS sequence"/>
</dbReference>
<protein>
    <recommendedName>
        <fullName evidence="5">Pilus assembly protein CpaB</fullName>
    </recommendedName>
</protein>
<comment type="caution">
    <text evidence="3">The sequence shown here is derived from an EMBL/GenBank/DDBJ whole genome shotgun (WGS) entry which is preliminary data.</text>
</comment>
<evidence type="ECO:0000313" key="3">
    <source>
        <dbReference type="EMBL" id="MEE9652806.1"/>
    </source>
</evidence>
<evidence type="ECO:0008006" key="5">
    <source>
        <dbReference type="Google" id="ProtNLM"/>
    </source>
</evidence>
<keyword evidence="4" id="KW-1185">Reference proteome</keyword>
<evidence type="ECO:0000313" key="4">
    <source>
        <dbReference type="Proteomes" id="UP001331691"/>
    </source>
</evidence>
<dbReference type="RefSeq" id="WP_315407208.1">
    <property type="nucleotide sequence ID" value="NZ_JAVLTS010000028.1"/>
</dbReference>
<dbReference type="AlphaFoldDB" id="A0AB35X317"/>
<name>A0AB35X317_9ENTR</name>
<gene>
    <name evidence="3" type="ORF">V4836_01260</name>
</gene>
<reference evidence="3 4" key="1">
    <citation type="submission" date="2023-10" db="EMBL/GenBank/DDBJ databases">
        <title>Wastewater isolates of ESBL- and carbapenemase-producing Gram-negative bacteria from New Zealand.</title>
        <authorList>
            <person name="Straub C."/>
            <person name="Weaver L."/>
            <person name="Cornelius A."/>
            <person name="Mcgill E."/>
            <person name="Dyet K."/>
            <person name="White L."/>
            <person name="Pattis I."/>
        </authorList>
    </citation>
    <scope>NUCLEOTIDE SEQUENCE [LARGE SCALE GENOMIC DNA]</scope>
    <source>
        <strain evidence="3 4">ESBL09</strain>
    </source>
</reference>